<accession>A0A0F9BX37</accession>
<dbReference type="InterPro" id="IPR029058">
    <property type="entry name" value="AB_hydrolase_fold"/>
</dbReference>
<dbReference type="SUPFAM" id="SSF53474">
    <property type="entry name" value="alpha/beta-Hydrolases"/>
    <property type="match status" value="1"/>
</dbReference>
<evidence type="ECO:0000313" key="1">
    <source>
        <dbReference type="EMBL" id="KKK94929.1"/>
    </source>
</evidence>
<gene>
    <name evidence="1" type="ORF">LCGC14_2677920</name>
</gene>
<proteinExistence type="predicted"/>
<evidence type="ECO:0008006" key="2">
    <source>
        <dbReference type="Google" id="ProtNLM"/>
    </source>
</evidence>
<dbReference type="AlphaFoldDB" id="A0A0F9BX37"/>
<comment type="caution">
    <text evidence="1">The sequence shown here is derived from an EMBL/GenBank/DDBJ whole genome shotgun (WGS) entry which is preliminary data.</text>
</comment>
<name>A0A0F9BX37_9ZZZZ</name>
<reference evidence="1" key="1">
    <citation type="journal article" date="2015" name="Nature">
        <title>Complex archaea that bridge the gap between prokaryotes and eukaryotes.</title>
        <authorList>
            <person name="Spang A."/>
            <person name="Saw J.H."/>
            <person name="Jorgensen S.L."/>
            <person name="Zaremba-Niedzwiedzka K."/>
            <person name="Martijn J."/>
            <person name="Lind A.E."/>
            <person name="van Eijk R."/>
            <person name="Schleper C."/>
            <person name="Guy L."/>
            <person name="Ettema T.J."/>
        </authorList>
    </citation>
    <scope>NUCLEOTIDE SEQUENCE</scope>
</reference>
<dbReference type="Gene3D" id="3.40.50.1820">
    <property type="entry name" value="alpha/beta hydrolase"/>
    <property type="match status" value="1"/>
</dbReference>
<organism evidence="1">
    <name type="scientific">marine sediment metagenome</name>
    <dbReference type="NCBI Taxonomy" id="412755"/>
    <lineage>
        <taxon>unclassified sequences</taxon>
        <taxon>metagenomes</taxon>
        <taxon>ecological metagenomes</taxon>
    </lineage>
</organism>
<sequence length="245" mass="28256">MESIPEYHVPKGVVLVLILFLCAANSPIYSDKAKLLSTGPGRFVFTDVKGNRNKPITVWYYQPKDLLPTARVVFVMHGVKRNGKEYRDKWIKHAQRGKFLLVVPEFSEKYYKGSKQYNLGNMFTSSGARINESKWSFSAIEHLFDHIKRSTHLTSPTYDIYGHSAGAQFVHRLILFKPKARINKAISANAGWYTFPTFRKAFPYGLRKSPAKKAYLKKALGKKLIILLYLLSNYNQDNMCRLFHR</sequence>
<dbReference type="EMBL" id="LAZR01047134">
    <property type="protein sequence ID" value="KKK94929.1"/>
    <property type="molecule type" value="Genomic_DNA"/>
</dbReference>
<protein>
    <recommendedName>
        <fullName evidence="2">Alpha/beta hydrolase</fullName>
    </recommendedName>
</protein>